<keyword evidence="2" id="KW-1185">Reference proteome</keyword>
<proteinExistence type="predicted"/>
<name>A0A1R3JAN1_COCAP</name>
<protein>
    <submittedName>
        <fullName evidence="1">Uncharacterized protein</fullName>
    </submittedName>
</protein>
<dbReference type="Proteomes" id="UP000188268">
    <property type="component" value="Unassembled WGS sequence"/>
</dbReference>
<comment type="caution">
    <text evidence="1">The sequence shown here is derived from an EMBL/GenBank/DDBJ whole genome shotgun (WGS) entry which is preliminary data.</text>
</comment>
<evidence type="ECO:0000313" key="2">
    <source>
        <dbReference type="Proteomes" id="UP000188268"/>
    </source>
</evidence>
<reference evidence="1 2" key="1">
    <citation type="submission" date="2013-09" db="EMBL/GenBank/DDBJ databases">
        <title>Corchorus capsularis genome sequencing.</title>
        <authorList>
            <person name="Alam M."/>
            <person name="Haque M.S."/>
            <person name="Islam M.S."/>
            <person name="Emdad E.M."/>
            <person name="Islam M.M."/>
            <person name="Ahmed B."/>
            <person name="Halim A."/>
            <person name="Hossen Q.M.M."/>
            <person name="Hossain M.Z."/>
            <person name="Ahmed R."/>
            <person name="Khan M.M."/>
            <person name="Islam R."/>
            <person name="Rashid M.M."/>
            <person name="Khan S.A."/>
            <person name="Rahman M.S."/>
            <person name="Alam M."/>
        </authorList>
    </citation>
    <scope>NUCLEOTIDE SEQUENCE [LARGE SCALE GENOMIC DNA]</scope>
    <source>
        <strain evidence="2">cv. CVL-1</strain>
        <tissue evidence="1">Whole seedling</tissue>
    </source>
</reference>
<dbReference type="Gramene" id="OMO91882">
    <property type="protein sequence ID" value="OMO91882"/>
    <property type="gene ID" value="CCACVL1_06974"/>
</dbReference>
<evidence type="ECO:0000313" key="1">
    <source>
        <dbReference type="EMBL" id="OMO91882.1"/>
    </source>
</evidence>
<gene>
    <name evidence="1" type="ORF">CCACVL1_06974</name>
</gene>
<accession>A0A1R3JAN1</accession>
<organism evidence="1 2">
    <name type="scientific">Corchorus capsularis</name>
    <name type="common">Jute</name>
    <dbReference type="NCBI Taxonomy" id="210143"/>
    <lineage>
        <taxon>Eukaryota</taxon>
        <taxon>Viridiplantae</taxon>
        <taxon>Streptophyta</taxon>
        <taxon>Embryophyta</taxon>
        <taxon>Tracheophyta</taxon>
        <taxon>Spermatophyta</taxon>
        <taxon>Magnoliopsida</taxon>
        <taxon>eudicotyledons</taxon>
        <taxon>Gunneridae</taxon>
        <taxon>Pentapetalae</taxon>
        <taxon>rosids</taxon>
        <taxon>malvids</taxon>
        <taxon>Malvales</taxon>
        <taxon>Malvaceae</taxon>
        <taxon>Grewioideae</taxon>
        <taxon>Apeibeae</taxon>
        <taxon>Corchorus</taxon>
    </lineage>
</organism>
<dbReference type="EMBL" id="AWWV01008271">
    <property type="protein sequence ID" value="OMO91882.1"/>
    <property type="molecule type" value="Genomic_DNA"/>
</dbReference>
<dbReference type="AlphaFoldDB" id="A0A1R3JAN1"/>
<sequence length="85" mass="9720">MAIDLNQMLLWDGFQVVFADTLEPFPLLIPTPGEPTMLANNSSASFLDNNSHLIDSTFIWRNASDVLEEIKVKQTQRNENNKTRR</sequence>